<keyword evidence="11" id="KW-0333">Golgi apparatus</keyword>
<proteinExistence type="inferred from homology"/>
<keyword evidence="9" id="KW-1133">Transmembrane helix</keyword>
<evidence type="ECO:0000256" key="10">
    <source>
        <dbReference type="ARBA" id="ARBA00023027"/>
    </source>
</evidence>
<evidence type="ECO:0000256" key="8">
    <source>
        <dbReference type="ARBA" id="ARBA00022968"/>
    </source>
</evidence>
<dbReference type="GO" id="GO:0042732">
    <property type="term" value="P:D-xylose metabolic process"/>
    <property type="evidence" value="ECO:0007669"/>
    <property type="project" value="InterPro"/>
</dbReference>
<evidence type="ECO:0000256" key="3">
    <source>
        <dbReference type="ARBA" id="ARBA00005100"/>
    </source>
</evidence>
<evidence type="ECO:0000256" key="4">
    <source>
        <dbReference type="ARBA" id="ARBA00007505"/>
    </source>
</evidence>
<feature type="domain" description="NAD(P)-binding" evidence="15">
    <location>
        <begin position="5"/>
        <end position="302"/>
    </location>
</feature>
<keyword evidence="7" id="KW-0210">Decarboxylase</keyword>
<reference evidence="16 17" key="1">
    <citation type="journal article" date="2016" name="Nat. Commun.">
        <title>Thousands of microbial genomes shed light on interconnected biogeochemical processes in an aquifer system.</title>
        <authorList>
            <person name="Anantharaman K."/>
            <person name="Brown C.T."/>
            <person name="Hug L.A."/>
            <person name="Sharon I."/>
            <person name="Castelle C.J."/>
            <person name="Probst A.J."/>
            <person name="Thomas B.C."/>
            <person name="Singh A."/>
            <person name="Wilkins M.J."/>
            <person name="Karaoz U."/>
            <person name="Brodie E.L."/>
            <person name="Williams K.H."/>
            <person name="Hubbard S.S."/>
            <person name="Banfield J.F."/>
        </authorList>
    </citation>
    <scope>NUCLEOTIDE SEQUENCE [LARGE SCALE GENOMIC DNA]</scope>
</reference>
<dbReference type="InterPro" id="IPR044516">
    <property type="entry name" value="UXS-like"/>
</dbReference>
<dbReference type="GO" id="GO:0070403">
    <property type="term" value="F:NAD+ binding"/>
    <property type="evidence" value="ECO:0007669"/>
    <property type="project" value="InterPro"/>
</dbReference>
<keyword evidence="14" id="KW-0456">Lyase</keyword>
<dbReference type="EMBL" id="MEZY01000055">
    <property type="protein sequence ID" value="OGD62078.1"/>
    <property type="molecule type" value="Genomic_DNA"/>
</dbReference>
<dbReference type="InterPro" id="IPR016040">
    <property type="entry name" value="NAD(P)-bd_dom"/>
</dbReference>
<evidence type="ECO:0000256" key="6">
    <source>
        <dbReference type="ARBA" id="ARBA00022692"/>
    </source>
</evidence>
<dbReference type="Pfam" id="PF16363">
    <property type="entry name" value="GDP_Man_Dehyd"/>
    <property type="match status" value="1"/>
</dbReference>
<keyword evidence="10" id="KW-0520">NAD</keyword>
<dbReference type="CDD" id="cd05230">
    <property type="entry name" value="UGD_SDR_e"/>
    <property type="match status" value="1"/>
</dbReference>
<dbReference type="EC" id="4.1.1.35" evidence="5"/>
<dbReference type="FunFam" id="3.40.50.720:FF:000065">
    <property type="entry name" value="UDP-glucuronic acid decarboxylase 1"/>
    <property type="match status" value="1"/>
</dbReference>
<evidence type="ECO:0000313" key="16">
    <source>
        <dbReference type="EMBL" id="OGD62078.1"/>
    </source>
</evidence>
<dbReference type="GO" id="GO:0005737">
    <property type="term" value="C:cytoplasm"/>
    <property type="evidence" value="ECO:0007669"/>
    <property type="project" value="TreeGrafter"/>
</dbReference>
<dbReference type="Proteomes" id="UP000178583">
    <property type="component" value="Unassembled WGS sequence"/>
</dbReference>
<keyword evidence="8" id="KW-0735">Signal-anchor</keyword>
<protein>
    <recommendedName>
        <fullName evidence="5">UDP-glucuronate decarboxylase</fullName>
        <ecNumber evidence="5">4.1.1.35</ecNumber>
    </recommendedName>
</protein>
<dbReference type="UniPathway" id="UPA00796">
    <property type="reaction ID" value="UER00771"/>
</dbReference>
<evidence type="ECO:0000256" key="14">
    <source>
        <dbReference type="ARBA" id="ARBA00023239"/>
    </source>
</evidence>
<dbReference type="STRING" id="1797472.A2215_00515"/>
<dbReference type="InterPro" id="IPR036291">
    <property type="entry name" value="NAD(P)-bd_dom_sf"/>
</dbReference>
<evidence type="ECO:0000256" key="12">
    <source>
        <dbReference type="ARBA" id="ARBA00023136"/>
    </source>
</evidence>
<comment type="caution">
    <text evidence="16">The sequence shown here is derived from an EMBL/GenBank/DDBJ whole genome shotgun (WGS) entry which is preliminary data.</text>
</comment>
<evidence type="ECO:0000256" key="9">
    <source>
        <dbReference type="ARBA" id="ARBA00022989"/>
    </source>
</evidence>
<comment type="subcellular location">
    <subcellularLocation>
        <location evidence="2">Golgi apparatus</location>
        <location evidence="2">Golgi stack membrane</location>
        <topology evidence="2">Single-pass type II membrane protein</topology>
    </subcellularLocation>
</comment>
<evidence type="ECO:0000259" key="15">
    <source>
        <dbReference type="Pfam" id="PF16363"/>
    </source>
</evidence>
<gene>
    <name evidence="16" type="ORF">A2215_00515</name>
</gene>
<evidence type="ECO:0000256" key="2">
    <source>
        <dbReference type="ARBA" id="ARBA00004447"/>
    </source>
</evidence>
<comment type="cofactor">
    <cofactor evidence="1">
        <name>NAD(+)</name>
        <dbReference type="ChEBI" id="CHEBI:57540"/>
    </cofactor>
</comment>
<dbReference type="AlphaFoldDB" id="A0A1F5E3Z2"/>
<comment type="similarity">
    <text evidence="4">Belongs to the NAD(P)-dependent epimerase/dehydratase family. UDP-glucuronic acid decarboxylase subfamily.</text>
</comment>
<evidence type="ECO:0000256" key="11">
    <source>
        <dbReference type="ARBA" id="ARBA00023034"/>
    </source>
</evidence>
<sequence>MKRYLISGGAGFLGTNLSLWLLSEGHFVYCVDNLHTGTKRNLAELRKHKNFKFKKHDVRKPFREKIKFDYVLNLACPASPPRYYEDPILTLETNSIGTKNMLEVALKNKARFFHTSTSEVYGDPLVHPQSEKYFGNVESYAKRSCYDEGKRYAEALIWQYRNLHGVDTGIIRIFNTYGPWMDPDDGRVVTNFIKQALSNTDITIQDTGKQTRSFCYVDDQIDGMMKMIHSEEEGPINIGNPDEFTIIELAKKVIELTNSKSKIIHVEAAISDPKQRKPVISLAKKKLGWSPKIKLEEGLRRTIEWTKTKGR</sequence>
<keyword evidence="6" id="KW-0812">Transmembrane</keyword>
<keyword evidence="12" id="KW-0472">Membrane</keyword>
<evidence type="ECO:0000313" key="17">
    <source>
        <dbReference type="Proteomes" id="UP000178583"/>
    </source>
</evidence>
<dbReference type="GO" id="GO:0048040">
    <property type="term" value="F:UDP-glucuronate decarboxylase activity"/>
    <property type="evidence" value="ECO:0007669"/>
    <property type="project" value="UniProtKB-EC"/>
</dbReference>
<organism evidence="16 17">
    <name type="scientific">Candidatus Berkelbacteria bacterium RIFOXYA2_FULL_43_10</name>
    <dbReference type="NCBI Taxonomy" id="1797472"/>
    <lineage>
        <taxon>Bacteria</taxon>
        <taxon>Candidatus Berkelbacteria</taxon>
    </lineage>
</organism>
<comment type="pathway">
    <text evidence="3">Nucleotide-sugar biosynthesis; UDP-alpha-D-xylose biosynthesis; UDP-alpha-D-xylose from UDP-alpha-D-glucuronate: step 1/1.</text>
</comment>
<dbReference type="Gene3D" id="3.40.50.720">
    <property type="entry name" value="NAD(P)-binding Rossmann-like Domain"/>
    <property type="match status" value="1"/>
</dbReference>
<dbReference type="SUPFAM" id="SSF51735">
    <property type="entry name" value="NAD(P)-binding Rossmann-fold domains"/>
    <property type="match status" value="1"/>
</dbReference>
<evidence type="ECO:0000256" key="13">
    <source>
        <dbReference type="ARBA" id="ARBA00023180"/>
    </source>
</evidence>
<evidence type="ECO:0000256" key="1">
    <source>
        <dbReference type="ARBA" id="ARBA00001911"/>
    </source>
</evidence>
<evidence type="ECO:0000256" key="5">
    <source>
        <dbReference type="ARBA" id="ARBA00012290"/>
    </source>
</evidence>
<accession>A0A1F5E3Z2</accession>
<name>A0A1F5E3Z2_9BACT</name>
<dbReference type="GO" id="GO:0033320">
    <property type="term" value="P:UDP-D-xylose biosynthetic process"/>
    <property type="evidence" value="ECO:0007669"/>
    <property type="project" value="UniProtKB-UniPathway"/>
</dbReference>
<evidence type="ECO:0000256" key="7">
    <source>
        <dbReference type="ARBA" id="ARBA00022793"/>
    </source>
</evidence>
<dbReference type="PANTHER" id="PTHR43078">
    <property type="entry name" value="UDP-GLUCURONIC ACID DECARBOXYLASE-RELATED"/>
    <property type="match status" value="1"/>
</dbReference>
<keyword evidence="13" id="KW-0325">Glycoprotein</keyword>
<dbReference type="PANTHER" id="PTHR43078:SF6">
    <property type="entry name" value="UDP-GLUCURONIC ACID DECARBOXYLASE 1"/>
    <property type="match status" value="1"/>
</dbReference>